<dbReference type="Pfam" id="PF13639">
    <property type="entry name" value="zf-RING_2"/>
    <property type="match status" value="1"/>
</dbReference>
<accession>M7ZRB0</accession>
<dbReference type="STRING" id="4572.M7ZRB0"/>
<evidence type="ECO:0000313" key="1">
    <source>
        <dbReference type="EMBL" id="EMS54905.1"/>
    </source>
</evidence>
<dbReference type="OMA" id="QCFLPAR"/>
<dbReference type="SUPFAM" id="SSF57850">
    <property type="entry name" value="RING/U-box"/>
    <property type="match status" value="1"/>
</dbReference>
<dbReference type="InterPro" id="IPR001841">
    <property type="entry name" value="Znf_RING"/>
</dbReference>
<dbReference type="PANTHER" id="PTHR47035:SF6">
    <property type="entry name" value="OS04G0571800 PROTEIN"/>
    <property type="match status" value="1"/>
</dbReference>
<organism evidence="1">
    <name type="scientific">Triticum urartu</name>
    <name type="common">Red wild einkorn</name>
    <name type="synonym">Crithodium urartu</name>
    <dbReference type="NCBI Taxonomy" id="4572"/>
    <lineage>
        <taxon>Eukaryota</taxon>
        <taxon>Viridiplantae</taxon>
        <taxon>Streptophyta</taxon>
        <taxon>Embryophyta</taxon>
        <taxon>Tracheophyta</taxon>
        <taxon>Spermatophyta</taxon>
        <taxon>Magnoliopsida</taxon>
        <taxon>Liliopsida</taxon>
        <taxon>Poales</taxon>
        <taxon>Poaceae</taxon>
        <taxon>BOP clade</taxon>
        <taxon>Pooideae</taxon>
        <taxon>Triticodae</taxon>
        <taxon>Triticeae</taxon>
        <taxon>Triticinae</taxon>
        <taxon>Triticum</taxon>
    </lineage>
</organism>
<dbReference type="AlphaFoldDB" id="M7ZRB0"/>
<protein>
    <submittedName>
        <fullName evidence="1">RING-H2 finger protein ATL28</fullName>
    </submittedName>
</protein>
<dbReference type="Gene3D" id="3.30.40.10">
    <property type="entry name" value="Zinc/RING finger domain, C3HC4 (zinc finger)"/>
    <property type="match status" value="1"/>
</dbReference>
<reference evidence="1" key="1">
    <citation type="journal article" date="2013" name="Nature">
        <title>Draft genome of the wheat A-genome progenitor Triticum urartu.</title>
        <authorList>
            <person name="Ling H.Q."/>
            <person name="Zhao S."/>
            <person name="Liu D."/>
            <person name="Wang J."/>
            <person name="Sun H."/>
            <person name="Zhang C."/>
            <person name="Fan H."/>
            <person name="Li D."/>
            <person name="Dong L."/>
            <person name="Tao Y."/>
            <person name="Gao C."/>
            <person name="Wu H."/>
            <person name="Li Y."/>
            <person name="Cui Y."/>
            <person name="Guo X."/>
            <person name="Zheng S."/>
            <person name="Wang B."/>
            <person name="Yu K."/>
            <person name="Liang Q."/>
            <person name="Yang W."/>
            <person name="Lou X."/>
            <person name="Chen J."/>
            <person name="Feng M."/>
            <person name="Jian J."/>
            <person name="Zhang X."/>
            <person name="Luo G."/>
            <person name="Jiang Y."/>
            <person name="Liu J."/>
            <person name="Wang Z."/>
            <person name="Sha Y."/>
            <person name="Zhang B."/>
            <person name="Wu H."/>
            <person name="Tang D."/>
            <person name="Shen Q."/>
            <person name="Xue P."/>
            <person name="Zou S."/>
            <person name="Wang X."/>
            <person name="Liu X."/>
            <person name="Wang F."/>
            <person name="Yang Y."/>
            <person name="An X."/>
            <person name="Dong Z."/>
            <person name="Zhang K."/>
            <person name="Zhang X."/>
            <person name="Luo M.C."/>
            <person name="Dvorak J."/>
            <person name="Tong Y."/>
            <person name="Wang J."/>
            <person name="Yang H."/>
            <person name="Li Z."/>
            <person name="Wang D."/>
            <person name="Zhang A."/>
            <person name="Wang J."/>
        </authorList>
    </citation>
    <scope>NUCLEOTIDE SEQUENCE</scope>
</reference>
<dbReference type="SMART" id="SM00184">
    <property type="entry name" value="RING"/>
    <property type="match status" value="1"/>
</dbReference>
<dbReference type="PANTHER" id="PTHR47035">
    <property type="entry name" value="OS11G0150450 PROTEIN"/>
    <property type="match status" value="1"/>
</dbReference>
<dbReference type="EMBL" id="KD176852">
    <property type="protein sequence ID" value="EMS54905.1"/>
    <property type="molecule type" value="Genomic_DNA"/>
</dbReference>
<dbReference type="FunFam" id="3.30.40.10:FF:000971">
    <property type="entry name" value="Putative RING zinc finger domain superfamily protein"/>
    <property type="match status" value="1"/>
</dbReference>
<dbReference type="InterPro" id="IPR013083">
    <property type="entry name" value="Znf_RING/FYVE/PHD"/>
</dbReference>
<dbReference type="eggNOG" id="KOG0800">
    <property type="taxonomic scope" value="Eukaryota"/>
</dbReference>
<name>M7ZRB0_TRIUA</name>
<dbReference type="PROSITE" id="PS50089">
    <property type="entry name" value="ZF_RING_2"/>
    <property type="match status" value="1"/>
</dbReference>
<gene>
    <name evidence="1" type="ORF">TRIUR3_27881</name>
</gene>
<sequence length="241" mass="26385">MMFGSGMNLLSAALGFGMTAAFVAFVCARFICCRARDADDGAPSPVDFDVDFPADLERPVEDANCGLEPLVIAEIPIMKYSEALYSKDDAQCSICLGEYTEKELLRIIPTCQHNFHRTCLDLWLQKQTTCPICRVSLKELPSGKAAIAPSCSNPQVRPRTENSVNPAPDWLLPVHHSQSILIGSTLYAISSQCSVYHKNGKEILDVRKCQCGGGRGRTNLLVRGVRVVIHAASEEVKEVVE</sequence>
<proteinExistence type="predicted"/>
<dbReference type="InterPro" id="IPR053070">
    <property type="entry name" value="RING-type_E3_ubiquitin-ligase"/>
</dbReference>